<dbReference type="Proteomes" id="UP000565579">
    <property type="component" value="Unassembled WGS sequence"/>
</dbReference>
<organism evidence="2 3">
    <name type="scientific">Nonomuraea rubra</name>
    <dbReference type="NCBI Taxonomy" id="46180"/>
    <lineage>
        <taxon>Bacteria</taxon>
        <taxon>Bacillati</taxon>
        <taxon>Actinomycetota</taxon>
        <taxon>Actinomycetes</taxon>
        <taxon>Streptosporangiales</taxon>
        <taxon>Streptosporangiaceae</taxon>
        <taxon>Nonomuraea</taxon>
    </lineage>
</organism>
<evidence type="ECO:0000313" key="2">
    <source>
        <dbReference type="EMBL" id="MBB6551296.1"/>
    </source>
</evidence>
<name>A0A7X0U147_9ACTN</name>
<gene>
    <name evidence="2" type="ORF">HD593_006091</name>
</gene>
<comment type="caution">
    <text evidence="2">The sequence shown here is derived from an EMBL/GenBank/DDBJ whole genome shotgun (WGS) entry which is preliminary data.</text>
</comment>
<proteinExistence type="predicted"/>
<feature type="region of interest" description="Disordered" evidence="1">
    <location>
        <begin position="33"/>
        <end position="73"/>
    </location>
</feature>
<sequence length="135" mass="14436">MRGGGQRDAAMVAAWRDWLTVLDQAGHIGGRHAMTWPNGSTASTKNATGCRPSATRPAWPRPPSKPGWRRSNASWRPCSQFAAAGLVVPPLADVNGWPGVRLPGEAFHAVTRHGGVVILHPTTTSSRSAMPPCRR</sequence>
<accession>A0A7X0U147</accession>
<evidence type="ECO:0000313" key="3">
    <source>
        <dbReference type="Proteomes" id="UP000565579"/>
    </source>
</evidence>
<keyword evidence="3" id="KW-1185">Reference proteome</keyword>
<dbReference type="RefSeq" id="WP_246546789.1">
    <property type="nucleotide sequence ID" value="NZ_JACHMI010000001.1"/>
</dbReference>
<reference evidence="2 3" key="1">
    <citation type="submission" date="2020-08" db="EMBL/GenBank/DDBJ databases">
        <title>Sequencing the genomes of 1000 actinobacteria strains.</title>
        <authorList>
            <person name="Klenk H.-P."/>
        </authorList>
    </citation>
    <scope>NUCLEOTIDE SEQUENCE [LARGE SCALE GENOMIC DNA]</scope>
    <source>
        <strain evidence="2 3">DSM 43768</strain>
    </source>
</reference>
<protein>
    <submittedName>
        <fullName evidence="2">Uncharacterized protein</fullName>
    </submittedName>
</protein>
<dbReference type="AlphaFoldDB" id="A0A7X0U147"/>
<evidence type="ECO:0000256" key="1">
    <source>
        <dbReference type="SAM" id="MobiDB-lite"/>
    </source>
</evidence>
<feature type="compositionally biased region" description="Polar residues" evidence="1">
    <location>
        <begin position="37"/>
        <end position="47"/>
    </location>
</feature>
<dbReference type="EMBL" id="JACHMI010000001">
    <property type="protein sequence ID" value="MBB6551296.1"/>
    <property type="molecule type" value="Genomic_DNA"/>
</dbReference>